<reference evidence="7 8" key="1">
    <citation type="submission" date="2018-02" db="EMBL/GenBank/DDBJ databases">
        <title>Complete genome sequence of Streptomyces dengpaensis, the producer of angucyclines.</title>
        <authorList>
            <person name="Yumei L."/>
        </authorList>
    </citation>
    <scope>NUCLEOTIDE SEQUENCE [LARGE SCALE GENOMIC DNA]</scope>
    <source>
        <strain evidence="7 8">XZHG99</strain>
    </source>
</reference>
<proteinExistence type="inferred from homology"/>
<dbReference type="InterPro" id="IPR000847">
    <property type="entry name" value="LysR_HTH_N"/>
</dbReference>
<keyword evidence="3" id="KW-0238">DNA-binding</keyword>
<dbReference type="InterPro" id="IPR050950">
    <property type="entry name" value="HTH-type_LysR_regulators"/>
</dbReference>
<dbReference type="Pfam" id="PF00126">
    <property type="entry name" value="HTH_1"/>
    <property type="match status" value="1"/>
</dbReference>
<evidence type="ECO:0000256" key="1">
    <source>
        <dbReference type="ARBA" id="ARBA00009437"/>
    </source>
</evidence>
<dbReference type="InterPro" id="IPR036390">
    <property type="entry name" value="WH_DNA-bd_sf"/>
</dbReference>
<dbReference type="CDD" id="cd05466">
    <property type="entry name" value="PBP2_LTTR_substrate"/>
    <property type="match status" value="1"/>
</dbReference>
<dbReference type="SUPFAM" id="SSF53850">
    <property type="entry name" value="Periplasmic binding protein-like II"/>
    <property type="match status" value="1"/>
</dbReference>
<evidence type="ECO:0000313" key="7">
    <source>
        <dbReference type="EMBL" id="AVH60725.1"/>
    </source>
</evidence>
<dbReference type="InterPro" id="IPR005119">
    <property type="entry name" value="LysR_subst-bd"/>
</dbReference>
<feature type="domain" description="HTH lysR-type" evidence="6">
    <location>
        <begin position="73"/>
        <end position="130"/>
    </location>
</feature>
<dbReference type="PANTHER" id="PTHR30419:SF8">
    <property type="entry name" value="NITROGEN ASSIMILATION TRANSCRIPTIONAL ACTIVATOR-RELATED"/>
    <property type="match status" value="1"/>
</dbReference>
<organism evidence="7 8">
    <name type="scientific">Streptomyces dengpaensis</name>
    <dbReference type="NCBI Taxonomy" id="2049881"/>
    <lineage>
        <taxon>Bacteria</taxon>
        <taxon>Bacillati</taxon>
        <taxon>Actinomycetota</taxon>
        <taxon>Actinomycetes</taxon>
        <taxon>Kitasatosporales</taxon>
        <taxon>Streptomycetaceae</taxon>
        <taxon>Streptomyces</taxon>
    </lineage>
</organism>
<evidence type="ECO:0000256" key="3">
    <source>
        <dbReference type="ARBA" id="ARBA00023125"/>
    </source>
</evidence>
<dbReference type="InterPro" id="IPR036388">
    <property type="entry name" value="WH-like_DNA-bd_sf"/>
</dbReference>
<keyword evidence="8" id="KW-1185">Reference proteome</keyword>
<dbReference type="Pfam" id="PF03466">
    <property type="entry name" value="LysR_substrate"/>
    <property type="match status" value="1"/>
</dbReference>
<gene>
    <name evidence="7" type="ORF">C4B68_38815</name>
</gene>
<keyword evidence="4" id="KW-0804">Transcription</keyword>
<evidence type="ECO:0000313" key="8">
    <source>
        <dbReference type="Proteomes" id="UP000238413"/>
    </source>
</evidence>
<keyword evidence="2" id="KW-0805">Transcription regulation</keyword>
<evidence type="ECO:0000256" key="5">
    <source>
        <dbReference type="SAM" id="MobiDB-lite"/>
    </source>
</evidence>
<dbReference type="Gene3D" id="3.40.190.10">
    <property type="entry name" value="Periplasmic binding protein-like II"/>
    <property type="match status" value="2"/>
</dbReference>
<evidence type="ECO:0000259" key="6">
    <source>
        <dbReference type="PROSITE" id="PS50931"/>
    </source>
</evidence>
<sequence length="398" mass="42899">MCSLLAIREQSVKGGRVACNSCRGWLGASRYWPVPEYPGNASDCRALRKAPVEDQGEYGYNGRLCRRGESRIVNIEALRYAQAVSRTKSFSSAARAYGVTQPALSNGVARLEEELGVKLFDRSPRGVKPTAHGARILPLIDRVLDDLDTLLAETQRLARPVTEAIRMGVSPLIGADLVGRAFQAARTLERPRDLVLREADLEPLRSELQTGRLDIVLVPAVSGMPTFRHRVIAREPVVVIDPAASGDDGPVELKAVADAAYILGPSTCGLTTFTTELFHSHDLALRTYPGEAASFRAVDEWAAIGLGAALLPRSKVTHEHASCRPLLRAGTPVEIAYEAVWDCDTPLGADLEELVTALTVAGEAPLVGPDPAPRGREMSEGHGRQTQPLGKQQGRHSG</sequence>
<dbReference type="SUPFAM" id="SSF46785">
    <property type="entry name" value="Winged helix' DNA-binding domain"/>
    <property type="match status" value="1"/>
</dbReference>
<name>A0ABN5IC09_9ACTN</name>
<protein>
    <submittedName>
        <fullName evidence="7">LysR family transcriptional regulator</fullName>
    </submittedName>
</protein>
<comment type="similarity">
    <text evidence="1">Belongs to the LysR transcriptional regulatory family.</text>
</comment>
<feature type="region of interest" description="Disordered" evidence="5">
    <location>
        <begin position="362"/>
        <end position="398"/>
    </location>
</feature>
<feature type="compositionally biased region" description="Basic and acidic residues" evidence="5">
    <location>
        <begin position="373"/>
        <end position="383"/>
    </location>
</feature>
<dbReference type="PRINTS" id="PR00039">
    <property type="entry name" value="HTHLYSR"/>
</dbReference>
<dbReference type="PROSITE" id="PS50931">
    <property type="entry name" value="HTH_LYSR"/>
    <property type="match status" value="1"/>
</dbReference>
<evidence type="ECO:0000256" key="4">
    <source>
        <dbReference type="ARBA" id="ARBA00023163"/>
    </source>
</evidence>
<dbReference type="EMBL" id="CP026652">
    <property type="protein sequence ID" value="AVH60725.1"/>
    <property type="molecule type" value="Genomic_DNA"/>
</dbReference>
<dbReference type="PANTHER" id="PTHR30419">
    <property type="entry name" value="HTH-TYPE TRANSCRIPTIONAL REGULATOR YBHD"/>
    <property type="match status" value="1"/>
</dbReference>
<accession>A0ABN5IC09</accession>
<dbReference type="Gene3D" id="1.10.10.10">
    <property type="entry name" value="Winged helix-like DNA-binding domain superfamily/Winged helix DNA-binding domain"/>
    <property type="match status" value="1"/>
</dbReference>
<evidence type="ECO:0000256" key="2">
    <source>
        <dbReference type="ARBA" id="ARBA00023015"/>
    </source>
</evidence>
<dbReference type="Proteomes" id="UP000238413">
    <property type="component" value="Chromosome"/>
</dbReference>